<dbReference type="PROSITE" id="PS51257">
    <property type="entry name" value="PROKAR_LIPOPROTEIN"/>
    <property type="match status" value="1"/>
</dbReference>
<dbReference type="RefSeq" id="WP_406638480.1">
    <property type="nucleotide sequence ID" value="NZ_CP148033.1"/>
</dbReference>
<sequence length="235" mass="23507">MKSGRRGGFRATTAAGLLLILALSGCGAAASGPPDAGAAPSASGAPSAAPAPPPASPAVPAPAPSTPAPPPSTPATAAPEPAALPRSEPVVLEIPAIGVRTDLLKLGLRENGSLEVPQDTGNGAPASWYNGSPTPGERGPSVMLGHVNSPSGRGGVFADLRKLTPGAEINVSRTDGSTAVFTVDRGALYSKNDFPTLEVYGNTAGSELRLITCDGYDPATGLFDDNYVIYAKLKA</sequence>
<dbReference type="CDD" id="cd05829">
    <property type="entry name" value="Sortase_F"/>
    <property type="match status" value="1"/>
</dbReference>
<evidence type="ECO:0000256" key="2">
    <source>
        <dbReference type="SAM" id="MobiDB-lite"/>
    </source>
</evidence>
<accession>A0ABZ2R9V2</accession>
<protein>
    <submittedName>
        <fullName evidence="4">Sortase</fullName>
    </submittedName>
</protein>
<keyword evidence="3" id="KW-0732">Signal</keyword>
<feature type="chain" id="PRO_5046645983" evidence="3">
    <location>
        <begin position="30"/>
        <end position="235"/>
    </location>
</feature>
<evidence type="ECO:0000313" key="4">
    <source>
        <dbReference type="EMBL" id="WXK95116.1"/>
    </source>
</evidence>
<evidence type="ECO:0000313" key="5">
    <source>
        <dbReference type="Proteomes" id="UP001623384"/>
    </source>
</evidence>
<feature type="region of interest" description="Disordered" evidence="2">
    <location>
        <begin position="27"/>
        <end position="83"/>
    </location>
</feature>
<dbReference type="InterPro" id="IPR023365">
    <property type="entry name" value="Sortase_dom-sf"/>
</dbReference>
<dbReference type="Proteomes" id="UP001623384">
    <property type="component" value="Chromosome"/>
</dbReference>
<keyword evidence="5" id="KW-1185">Reference proteome</keyword>
<feature type="compositionally biased region" description="Pro residues" evidence="2">
    <location>
        <begin position="49"/>
        <end position="73"/>
    </location>
</feature>
<feature type="region of interest" description="Disordered" evidence="2">
    <location>
        <begin position="114"/>
        <end position="141"/>
    </location>
</feature>
<dbReference type="EMBL" id="CP148033">
    <property type="protein sequence ID" value="WXK95116.1"/>
    <property type="molecule type" value="Genomic_DNA"/>
</dbReference>
<name>A0ABZ2R9V2_9MICC</name>
<feature type="compositionally biased region" description="Low complexity" evidence="2">
    <location>
        <begin position="27"/>
        <end position="48"/>
    </location>
</feature>
<evidence type="ECO:0000256" key="1">
    <source>
        <dbReference type="ARBA" id="ARBA00022801"/>
    </source>
</evidence>
<reference evidence="4 5" key="1">
    <citation type="submission" date="2024-03" db="EMBL/GenBank/DDBJ databases">
        <title>Rhodococcus navarretei sp. nov. and Pseudarthrobacter quantumdoti sp. nov., two new species with the ability to biosynthesize Quantum Dots isolated from soil samples at Union Glacier, Antarctica.</title>
        <authorList>
            <person name="Vargas M."/>
        </authorList>
    </citation>
    <scope>NUCLEOTIDE SEQUENCE [LARGE SCALE GENOMIC DNA]</scope>
    <source>
        <strain evidence="4 5">RC-2-3</strain>
    </source>
</reference>
<keyword evidence="1" id="KW-0378">Hydrolase</keyword>
<dbReference type="InterPro" id="IPR005754">
    <property type="entry name" value="Sortase"/>
</dbReference>
<evidence type="ECO:0000256" key="3">
    <source>
        <dbReference type="SAM" id="SignalP"/>
    </source>
</evidence>
<dbReference type="SUPFAM" id="SSF63817">
    <property type="entry name" value="Sortase"/>
    <property type="match status" value="1"/>
</dbReference>
<dbReference type="Gene3D" id="2.40.260.10">
    <property type="entry name" value="Sortase"/>
    <property type="match status" value="1"/>
</dbReference>
<dbReference type="InterPro" id="IPR042001">
    <property type="entry name" value="Sortase_F"/>
</dbReference>
<feature type="compositionally biased region" description="Low complexity" evidence="2">
    <location>
        <begin position="74"/>
        <end position="83"/>
    </location>
</feature>
<dbReference type="Pfam" id="PF04203">
    <property type="entry name" value="Sortase"/>
    <property type="match status" value="1"/>
</dbReference>
<proteinExistence type="predicted"/>
<organism evidence="4 5">
    <name type="scientific">Pseudarthrobacter quantipunctorum</name>
    <dbReference type="NCBI Taxonomy" id="3128980"/>
    <lineage>
        <taxon>Bacteria</taxon>
        <taxon>Bacillati</taxon>
        <taxon>Actinomycetota</taxon>
        <taxon>Actinomycetes</taxon>
        <taxon>Micrococcales</taxon>
        <taxon>Micrococcaceae</taxon>
        <taxon>Pseudarthrobacter</taxon>
    </lineage>
</organism>
<gene>
    <name evidence="4" type="ORF">WHH00_03430</name>
</gene>
<feature type="signal peptide" evidence="3">
    <location>
        <begin position="1"/>
        <end position="29"/>
    </location>
</feature>